<keyword evidence="2" id="KW-1185">Reference proteome</keyword>
<evidence type="ECO:0000313" key="2">
    <source>
        <dbReference type="Proteomes" id="UP000814033"/>
    </source>
</evidence>
<sequence>MRTTSLFFLVTSVSTSVLAAVVSSDIHIANQVIAPDGFSRDTVLAGGTFPGPLIKGNMVNTGDEFKLNVFDDLTSSTMDLATSVHWHGFFQKTTNYADGPSFVTQCPLIPGNSFLYDFSVPGQAGTFWYHSHFANQYCDGLRGAFVVYDPNDPQASLYDVDDDSTVITLADWYHYLSTDPPAFPQPASLLINGAGRYSGASSNPDLAVVNVTPGQRYRFRLANIACDSNVVFSIDGHQLTIIEADAVSTQPLVVDTLQIYAGQRYSVVLNANQPVDNYCAPGIRALPNIAGATTNGGINSAILRYAGASVADPATTATANPLAMVETNLHPGTPAPGEADININLAVNFANGIFEVNNQQFLPPSVPVLLQILSGASQASDLLPSGSIYNLDPNKVVELTIPGGAAGGPHSFHVVRSAGNATYNWDNPVIRDVVSIGTSSTDQTTIRFVTDNPGPWFLHCHIDWHLNLGFAVVFAEDIGNVPTTDPAPDAWQALCPAYSGFVNGTNSK</sequence>
<comment type="caution">
    <text evidence="1">The sequence shown here is derived from an EMBL/GenBank/DDBJ whole genome shotgun (WGS) entry which is preliminary data.</text>
</comment>
<reference evidence="1" key="1">
    <citation type="submission" date="2021-02" db="EMBL/GenBank/DDBJ databases">
        <authorList>
            <consortium name="DOE Joint Genome Institute"/>
            <person name="Ahrendt S."/>
            <person name="Looney B.P."/>
            <person name="Miyauchi S."/>
            <person name="Morin E."/>
            <person name="Drula E."/>
            <person name="Courty P.E."/>
            <person name="Chicoki N."/>
            <person name="Fauchery L."/>
            <person name="Kohler A."/>
            <person name="Kuo A."/>
            <person name="Labutti K."/>
            <person name="Pangilinan J."/>
            <person name="Lipzen A."/>
            <person name="Riley R."/>
            <person name="Andreopoulos W."/>
            <person name="He G."/>
            <person name="Johnson J."/>
            <person name="Barry K.W."/>
            <person name="Grigoriev I.V."/>
            <person name="Nagy L."/>
            <person name="Hibbett D."/>
            <person name="Henrissat B."/>
            <person name="Matheny P.B."/>
            <person name="Labbe J."/>
            <person name="Martin F."/>
        </authorList>
    </citation>
    <scope>NUCLEOTIDE SEQUENCE</scope>
    <source>
        <strain evidence="1">FP105234-sp</strain>
    </source>
</reference>
<gene>
    <name evidence="1" type="ORF">FA95DRAFT_1571176</name>
</gene>
<reference evidence="1" key="2">
    <citation type="journal article" date="2022" name="New Phytol.">
        <title>Evolutionary transition to the ectomycorrhizal habit in the genomes of a hyperdiverse lineage of mushroom-forming fungi.</title>
        <authorList>
            <person name="Looney B."/>
            <person name="Miyauchi S."/>
            <person name="Morin E."/>
            <person name="Drula E."/>
            <person name="Courty P.E."/>
            <person name="Kohler A."/>
            <person name="Kuo A."/>
            <person name="LaButti K."/>
            <person name="Pangilinan J."/>
            <person name="Lipzen A."/>
            <person name="Riley R."/>
            <person name="Andreopoulos W."/>
            <person name="He G."/>
            <person name="Johnson J."/>
            <person name="Nolan M."/>
            <person name="Tritt A."/>
            <person name="Barry K.W."/>
            <person name="Grigoriev I.V."/>
            <person name="Nagy L.G."/>
            <person name="Hibbett D."/>
            <person name="Henrissat B."/>
            <person name="Matheny P.B."/>
            <person name="Labbe J."/>
            <person name="Martin F.M."/>
        </authorList>
    </citation>
    <scope>NUCLEOTIDE SEQUENCE</scope>
    <source>
        <strain evidence="1">FP105234-sp</strain>
    </source>
</reference>
<proteinExistence type="predicted"/>
<organism evidence="1 2">
    <name type="scientific">Auriscalpium vulgare</name>
    <dbReference type="NCBI Taxonomy" id="40419"/>
    <lineage>
        <taxon>Eukaryota</taxon>
        <taxon>Fungi</taxon>
        <taxon>Dikarya</taxon>
        <taxon>Basidiomycota</taxon>
        <taxon>Agaricomycotina</taxon>
        <taxon>Agaricomycetes</taxon>
        <taxon>Russulales</taxon>
        <taxon>Auriscalpiaceae</taxon>
        <taxon>Auriscalpium</taxon>
    </lineage>
</organism>
<evidence type="ECO:0000313" key="1">
    <source>
        <dbReference type="EMBL" id="KAI0049490.1"/>
    </source>
</evidence>
<dbReference type="Proteomes" id="UP000814033">
    <property type="component" value="Unassembled WGS sequence"/>
</dbReference>
<accession>A0ACB8RZG0</accession>
<name>A0ACB8RZG0_9AGAM</name>
<protein>
    <submittedName>
        <fullName evidence="1">Multicopper oxidase</fullName>
    </submittedName>
</protein>
<dbReference type="EMBL" id="MU275872">
    <property type="protein sequence ID" value="KAI0049490.1"/>
    <property type="molecule type" value="Genomic_DNA"/>
</dbReference>